<dbReference type="EMBL" id="BMOE01000007">
    <property type="protein sequence ID" value="GGJ78548.1"/>
    <property type="molecule type" value="Genomic_DNA"/>
</dbReference>
<reference evidence="1" key="1">
    <citation type="journal article" date="2014" name="Int. J. Syst. Evol. Microbiol.">
        <title>Complete genome sequence of Corynebacterium casei LMG S-19264T (=DSM 44701T), isolated from a smear-ripened cheese.</title>
        <authorList>
            <consortium name="US DOE Joint Genome Institute (JGI-PGF)"/>
            <person name="Walter F."/>
            <person name="Albersmeier A."/>
            <person name="Kalinowski J."/>
            <person name="Ruckert C."/>
        </authorList>
    </citation>
    <scope>NUCLEOTIDE SEQUENCE</scope>
    <source>
        <strain evidence="1">JCM 14371</strain>
    </source>
</reference>
<accession>A0A917UR52</accession>
<dbReference type="AlphaFoldDB" id="A0A917UR52"/>
<proteinExistence type="predicted"/>
<reference evidence="1" key="2">
    <citation type="submission" date="2020-09" db="EMBL/GenBank/DDBJ databases">
        <authorList>
            <person name="Sun Q."/>
            <person name="Ohkuma M."/>
        </authorList>
    </citation>
    <scope>NUCLEOTIDE SEQUENCE</scope>
    <source>
        <strain evidence="1">JCM 14371</strain>
    </source>
</reference>
<organism evidence="1 2">
    <name type="scientific">Deinococcus aquiradiocola</name>
    <dbReference type="NCBI Taxonomy" id="393059"/>
    <lineage>
        <taxon>Bacteria</taxon>
        <taxon>Thermotogati</taxon>
        <taxon>Deinococcota</taxon>
        <taxon>Deinococci</taxon>
        <taxon>Deinococcales</taxon>
        <taxon>Deinococcaceae</taxon>
        <taxon>Deinococcus</taxon>
    </lineage>
</organism>
<keyword evidence="2" id="KW-1185">Reference proteome</keyword>
<comment type="caution">
    <text evidence="1">The sequence shown here is derived from an EMBL/GenBank/DDBJ whole genome shotgun (WGS) entry which is preliminary data.</text>
</comment>
<sequence>MEGAGRTGRPASRLVCSMEDIKRRAFNALFAQRMLANLGLSQRFVELQQHPSRPLDLGVKAA</sequence>
<evidence type="ECO:0000313" key="2">
    <source>
        <dbReference type="Proteomes" id="UP000635726"/>
    </source>
</evidence>
<gene>
    <name evidence="1" type="ORF">GCM10008939_23040</name>
</gene>
<name>A0A917UR52_9DEIO</name>
<evidence type="ECO:0000313" key="1">
    <source>
        <dbReference type="EMBL" id="GGJ78548.1"/>
    </source>
</evidence>
<protein>
    <submittedName>
        <fullName evidence="1">Uncharacterized protein</fullName>
    </submittedName>
</protein>
<dbReference type="Proteomes" id="UP000635726">
    <property type="component" value="Unassembled WGS sequence"/>
</dbReference>